<feature type="non-terminal residue" evidence="2">
    <location>
        <position position="194"/>
    </location>
</feature>
<dbReference type="Proteomes" id="UP000242913">
    <property type="component" value="Unassembled WGS sequence"/>
</dbReference>
<evidence type="ECO:0000259" key="1">
    <source>
        <dbReference type="PROSITE" id="PS50280"/>
    </source>
</evidence>
<feature type="non-terminal residue" evidence="2">
    <location>
        <position position="1"/>
    </location>
</feature>
<dbReference type="GO" id="GO:0031507">
    <property type="term" value="P:heterochromatin formation"/>
    <property type="evidence" value="ECO:0007669"/>
    <property type="project" value="TreeGrafter"/>
</dbReference>
<dbReference type="GO" id="GO:0035098">
    <property type="term" value="C:ESC/E(Z) complex"/>
    <property type="evidence" value="ECO:0007669"/>
    <property type="project" value="TreeGrafter"/>
</dbReference>
<dbReference type="Pfam" id="PF00856">
    <property type="entry name" value="SET"/>
    <property type="match status" value="1"/>
</dbReference>
<dbReference type="PANTHER" id="PTHR45747">
    <property type="entry name" value="HISTONE-LYSINE N-METHYLTRANSFERASE E(Z)"/>
    <property type="match status" value="1"/>
</dbReference>
<dbReference type="AlphaFoldDB" id="A0A238BKH8"/>
<dbReference type="EMBL" id="KZ270490">
    <property type="protein sequence ID" value="OZC05732.1"/>
    <property type="molecule type" value="Genomic_DNA"/>
</dbReference>
<organism evidence="2 3">
    <name type="scientific">Onchocerca flexuosa</name>
    <dbReference type="NCBI Taxonomy" id="387005"/>
    <lineage>
        <taxon>Eukaryota</taxon>
        <taxon>Metazoa</taxon>
        <taxon>Ecdysozoa</taxon>
        <taxon>Nematoda</taxon>
        <taxon>Chromadorea</taxon>
        <taxon>Rhabditida</taxon>
        <taxon>Spirurina</taxon>
        <taxon>Spiruromorpha</taxon>
        <taxon>Filarioidea</taxon>
        <taxon>Onchocercidae</taxon>
        <taxon>Onchocerca</taxon>
    </lineage>
</organism>
<evidence type="ECO:0000313" key="3">
    <source>
        <dbReference type="Proteomes" id="UP000242913"/>
    </source>
</evidence>
<feature type="domain" description="SET" evidence="1">
    <location>
        <begin position="1"/>
        <end position="59"/>
    </location>
</feature>
<dbReference type="InterPro" id="IPR045318">
    <property type="entry name" value="EZH1/2-like"/>
</dbReference>
<evidence type="ECO:0000313" key="2">
    <source>
        <dbReference type="EMBL" id="OZC05732.1"/>
    </source>
</evidence>
<dbReference type="Gene3D" id="2.170.270.10">
    <property type="entry name" value="SET domain"/>
    <property type="match status" value="1"/>
</dbReference>
<proteinExistence type="predicted"/>
<dbReference type="GO" id="GO:0003682">
    <property type="term" value="F:chromatin binding"/>
    <property type="evidence" value="ECO:0007669"/>
    <property type="project" value="TreeGrafter"/>
</dbReference>
<keyword evidence="3" id="KW-1185">Reference proteome</keyword>
<dbReference type="OrthoDB" id="6141102at2759"/>
<sequence length="194" mass="22888">LNDEMVVDATRKGIVIRFANHSKNPNCMVKVFVVNGDYRIGIFARRSIVAGKELFFDYLYNSYQQSHITLEIRKVMKQKGIYTDYPHRNPHQLCIDVFMTYENYKVIFLHKLYKLKAQKCRKFQIYGRPIIANKNPHHHCQYHVVPVDSVPDLGALFNYDQDDEHIRFRMNTSITKAVHLHVIDLRLYSASNNQ</sequence>
<dbReference type="InterPro" id="IPR046341">
    <property type="entry name" value="SET_dom_sf"/>
</dbReference>
<protein>
    <recommendedName>
        <fullName evidence="1">SET domain-containing protein</fullName>
    </recommendedName>
</protein>
<dbReference type="PANTHER" id="PTHR45747:SF1">
    <property type="entry name" value="HISTONE-LYSINE N-METHYLTRANSFERASE EZH1"/>
    <property type="match status" value="1"/>
</dbReference>
<dbReference type="GO" id="GO:0046976">
    <property type="term" value="F:histone H3K27 methyltransferase activity"/>
    <property type="evidence" value="ECO:0007669"/>
    <property type="project" value="TreeGrafter"/>
</dbReference>
<reference evidence="2 3" key="1">
    <citation type="submission" date="2015-12" db="EMBL/GenBank/DDBJ databases">
        <title>Draft genome of the nematode, Onchocerca flexuosa.</title>
        <authorList>
            <person name="Mitreva M."/>
        </authorList>
    </citation>
    <scope>NUCLEOTIDE SEQUENCE [LARGE SCALE GENOMIC DNA]</scope>
    <source>
        <strain evidence="2">Red Deer</strain>
    </source>
</reference>
<dbReference type="PROSITE" id="PS50280">
    <property type="entry name" value="SET"/>
    <property type="match status" value="1"/>
</dbReference>
<dbReference type="InterPro" id="IPR001214">
    <property type="entry name" value="SET_dom"/>
</dbReference>
<accession>A0A238BKH8</accession>
<gene>
    <name evidence="2" type="ORF">X798_07293</name>
</gene>
<name>A0A238BKH8_9BILA</name>
<dbReference type="SUPFAM" id="SSF82199">
    <property type="entry name" value="SET domain"/>
    <property type="match status" value="1"/>
</dbReference>